<evidence type="ECO:0000313" key="2">
    <source>
        <dbReference type="Proteomes" id="UP000252378"/>
    </source>
</evidence>
<organism evidence="1 2">
    <name type="scientific">Faecalibacterium prausnitzii</name>
    <dbReference type="NCBI Taxonomy" id="853"/>
    <lineage>
        <taxon>Bacteria</taxon>
        <taxon>Bacillati</taxon>
        <taxon>Bacillota</taxon>
        <taxon>Clostridia</taxon>
        <taxon>Eubacteriales</taxon>
        <taxon>Oscillospiraceae</taxon>
        <taxon>Faecalibacterium</taxon>
    </lineage>
</organism>
<sequence length="110" mass="12381">MASACALAIFSGKIIFYFGIAERLRTLRYSLFTEGVVKDNGIAPPPVKKFFRKVRRLFGKTNKKFSFRYLCPEQSGGHSKSSLYAKRLPHAMCSSLLFVYPVIPSGITPR</sequence>
<dbReference type="EMBL" id="PXUP01000006">
    <property type="protein sequence ID" value="RCH46954.1"/>
    <property type="molecule type" value="Genomic_DNA"/>
</dbReference>
<name>A0A367G8X3_9FIRM</name>
<protein>
    <submittedName>
        <fullName evidence="1">Uncharacterized protein</fullName>
    </submittedName>
</protein>
<comment type="caution">
    <text evidence="1">The sequence shown here is derived from an EMBL/GenBank/DDBJ whole genome shotgun (WGS) entry which is preliminary data.</text>
</comment>
<dbReference type="Proteomes" id="UP000252378">
    <property type="component" value="Unassembled WGS sequence"/>
</dbReference>
<reference evidence="1 2" key="1">
    <citation type="submission" date="2018-03" db="EMBL/GenBank/DDBJ databases">
        <title>Complete genome sequencing of Faecalibacterium prausnitzii strains isolated from the human gut.</title>
        <authorList>
            <person name="Fitzgerald B.C."/>
            <person name="Shkoporov A.N."/>
            <person name="Ross P.R."/>
            <person name="Hill C."/>
        </authorList>
    </citation>
    <scope>NUCLEOTIDE SEQUENCE [LARGE SCALE GENOMIC DNA]</scope>
    <source>
        <strain evidence="1 2">ATCC 27768</strain>
    </source>
</reference>
<proteinExistence type="predicted"/>
<gene>
    <name evidence="1" type="ORF">C7J97_05490</name>
</gene>
<dbReference type="AlphaFoldDB" id="A0A367G8X3"/>
<evidence type="ECO:0000313" key="1">
    <source>
        <dbReference type="EMBL" id="RCH46954.1"/>
    </source>
</evidence>
<accession>A0A367G8X3</accession>